<evidence type="ECO:0000313" key="2">
    <source>
        <dbReference type="Proteomes" id="UP001320148"/>
    </source>
</evidence>
<accession>A0ABM7PJ14</accession>
<protein>
    <submittedName>
        <fullName evidence="1">Uncharacterized protein</fullName>
    </submittedName>
</protein>
<dbReference type="EMBL" id="AP024488">
    <property type="protein sequence ID" value="BCS97558.1"/>
    <property type="molecule type" value="Genomic_DNA"/>
</dbReference>
<organism evidence="1 2">
    <name type="scientific">Desulfoluna limicola</name>
    <dbReference type="NCBI Taxonomy" id="2810562"/>
    <lineage>
        <taxon>Bacteria</taxon>
        <taxon>Pseudomonadati</taxon>
        <taxon>Thermodesulfobacteriota</taxon>
        <taxon>Desulfobacteria</taxon>
        <taxon>Desulfobacterales</taxon>
        <taxon>Desulfolunaceae</taxon>
        <taxon>Desulfoluna</taxon>
    </lineage>
</organism>
<proteinExistence type="predicted"/>
<gene>
    <name evidence="1" type="ORF">DSLASN_31900</name>
</gene>
<sequence length="52" mass="5675">MNRGASGGKVGHLEPLWRMREGGLNLGVLGALAQWVKMRQLPLLATPVSFFI</sequence>
<keyword evidence="2" id="KW-1185">Reference proteome</keyword>
<dbReference type="Proteomes" id="UP001320148">
    <property type="component" value="Chromosome"/>
</dbReference>
<evidence type="ECO:0000313" key="1">
    <source>
        <dbReference type="EMBL" id="BCS97558.1"/>
    </source>
</evidence>
<reference evidence="1 2" key="1">
    <citation type="submission" date="2021-02" db="EMBL/GenBank/DDBJ databases">
        <title>Complete genome of Desulfoluna sp. strain ASN36.</title>
        <authorList>
            <person name="Takahashi A."/>
            <person name="Kojima H."/>
            <person name="Fukui M."/>
        </authorList>
    </citation>
    <scope>NUCLEOTIDE SEQUENCE [LARGE SCALE GENOMIC DNA]</scope>
    <source>
        <strain evidence="1 2">ASN36</strain>
    </source>
</reference>
<name>A0ABM7PJ14_9BACT</name>